<keyword evidence="6 13" id="KW-0342">GTP-binding</keyword>
<dbReference type="FunFam" id="3.90.1860.10:FF:000001">
    <property type="entry name" value="tRNA-splicing ligase RtcB homolog"/>
    <property type="match status" value="1"/>
</dbReference>
<accession>A0AAE4SCF3</accession>
<dbReference type="Pfam" id="PF01139">
    <property type="entry name" value="RtcB"/>
    <property type="match status" value="1"/>
</dbReference>
<feature type="binding site" evidence="14">
    <location>
        <position position="228"/>
    </location>
    <ligand>
        <name>Mn(2+)</name>
        <dbReference type="ChEBI" id="CHEBI:29035"/>
        <label>1</label>
    </ligand>
</feature>
<name>A0AAE4SCF3_9EURY</name>
<evidence type="ECO:0000256" key="1">
    <source>
        <dbReference type="ARBA" id="ARBA00008071"/>
    </source>
</evidence>
<comment type="subunit">
    <text evidence="2 15">Monomer.</text>
</comment>
<dbReference type="Proteomes" id="UP001271789">
    <property type="component" value="Unassembled WGS sequence"/>
</dbReference>
<feature type="binding site" evidence="13">
    <location>
        <begin position="353"/>
        <end position="354"/>
    </location>
    <ligand>
        <name>GMP</name>
        <dbReference type="ChEBI" id="CHEBI:58115"/>
    </ligand>
</feature>
<comment type="catalytic activity">
    <reaction evidence="10">
        <text>a 3'-end 3'-phospho-ribonucleotide-RNA + a 5'-end dephospho-ribonucleoside-RNA + GTP = a ribonucleotidyl-ribonucleotide-RNA + GMP + diphosphate</text>
        <dbReference type="Rhea" id="RHEA:68076"/>
        <dbReference type="Rhea" id="RHEA-COMP:10463"/>
        <dbReference type="Rhea" id="RHEA-COMP:13936"/>
        <dbReference type="Rhea" id="RHEA-COMP:17355"/>
        <dbReference type="ChEBI" id="CHEBI:33019"/>
        <dbReference type="ChEBI" id="CHEBI:37565"/>
        <dbReference type="ChEBI" id="CHEBI:58115"/>
        <dbReference type="ChEBI" id="CHEBI:83062"/>
        <dbReference type="ChEBI" id="CHEBI:138284"/>
        <dbReference type="ChEBI" id="CHEBI:173118"/>
        <dbReference type="EC" id="6.5.1.8"/>
    </reaction>
</comment>
<evidence type="ECO:0000256" key="11">
    <source>
        <dbReference type="ARBA" id="ARBA00049514"/>
    </source>
</evidence>
<evidence type="ECO:0000256" key="2">
    <source>
        <dbReference type="ARBA" id="ARBA00011245"/>
    </source>
</evidence>
<evidence type="ECO:0000256" key="12">
    <source>
        <dbReference type="PIRSR" id="PIRSR601233-1"/>
    </source>
</evidence>
<dbReference type="InterPro" id="IPR001233">
    <property type="entry name" value="RtcB"/>
</dbReference>
<dbReference type="InterPro" id="IPR036025">
    <property type="entry name" value="RtcB-like_sf"/>
</dbReference>
<evidence type="ECO:0000313" key="18">
    <source>
        <dbReference type="Proteomes" id="UP001271789"/>
    </source>
</evidence>
<organism evidence="17 18">
    <name type="scientific">Methanolapillus africanus</name>
    <dbReference type="NCBI Taxonomy" id="3028297"/>
    <lineage>
        <taxon>Archaea</taxon>
        <taxon>Methanobacteriati</taxon>
        <taxon>Methanobacteriota</taxon>
        <taxon>Stenosarchaea group</taxon>
        <taxon>Methanomicrobia</taxon>
        <taxon>Methanosarcinales</taxon>
        <taxon>Methanosarcinaceae</taxon>
        <taxon>Methanolapillus</taxon>
    </lineage>
</organism>
<keyword evidence="5 13" id="KW-0547">Nucleotide-binding</keyword>
<dbReference type="SUPFAM" id="SSF103365">
    <property type="entry name" value="Hypothetical protein PH1602"/>
    <property type="match status" value="1"/>
</dbReference>
<dbReference type="GO" id="GO:0006388">
    <property type="term" value="P:tRNA splicing, via endonucleolytic cleavage and ligation"/>
    <property type="evidence" value="ECO:0007669"/>
    <property type="project" value="UniProtKB-ARBA"/>
</dbReference>
<dbReference type="EC" id="6.5.1.-" evidence="15"/>
<evidence type="ECO:0000256" key="10">
    <source>
        <dbReference type="ARBA" id="ARBA00047746"/>
    </source>
</evidence>
<feature type="binding site" evidence="14">
    <location>
        <position position="120"/>
    </location>
    <ligand>
        <name>Mn(2+)</name>
        <dbReference type="ChEBI" id="CHEBI:29035"/>
        <label>1</label>
    </ligand>
</feature>
<evidence type="ECO:0000256" key="14">
    <source>
        <dbReference type="PIRSR" id="PIRSR601233-3"/>
    </source>
</evidence>
<protein>
    <recommendedName>
        <fullName evidence="8 15">tRNA-splicing ligase RtcB</fullName>
        <ecNumber evidence="15">6.5.1.-</ecNumber>
    </recommendedName>
</protein>
<feature type="binding site" evidence="14">
    <location>
        <position position="259"/>
    </location>
    <ligand>
        <name>Mn(2+)</name>
        <dbReference type="ChEBI" id="CHEBI:29035"/>
        <label>2</label>
    </ligand>
</feature>
<proteinExistence type="inferred from homology"/>
<feature type="binding site" evidence="14">
    <location>
        <position position="353"/>
    </location>
    <ligand>
        <name>Mn(2+)</name>
        <dbReference type="ChEBI" id="CHEBI:29035"/>
        <label>2</label>
    </ligand>
</feature>
<dbReference type="EMBL" id="JAWDKD010000007">
    <property type="protein sequence ID" value="MDV0446452.1"/>
    <property type="molecule type" value="Genomic_DNA"/>
</dbReference>
<comment type="similarity">
    <text evidence="1 15">Belongs to the RtcB family.</text>
</comment>
<dbReference type="GO" id="GO:0003972">
    <property type="term" value="F:RNA ligase (ATP) activity"/>
    <property type="evidence" value="ECO:0007669"/>
    <property type="project" value="TreeGrafter"/>
</dbReference>
<evidence type="ECO:0000313" key="17">
    <source>
        <dbReference type="EMBL" id="MDV0446452.1"/>
    </source>
</evidence>
<gene>
    <name evidence="15 17" type="primary">rtcB</name>
    <name evidence="17" type="ORF">MsAg5_02900</name>
</gene>
<sequence>MTQQYENQKGKSDSNRESTDSVPEDVMGALNRVNENTWDIPTSRLRGMRVPGRIFLSEKLLSSIDLATIDQIANVSMLPGILDYSMAMPDVHLGYGFTIGGVAAFDPQEGVISPGGVGFDINCGVRLMKTNLTREDVVPHIKTLTESLFHKIPSGVGSKGQFRVNDTQLTDAFLHGSEWAVESGYGIEDDTKNCESAGFMKGGNPEKVGVKARQRGRPQFGTLGSGNHFLEIQYVDKIYDPVAAAAYGLYEGQVNVMIHCGSRGAGHQICTDHLQNLNEAVKKYKIDIPDKQLACAPAESKEAQDYYEAMICGANYAWANRQVIMHWTREVFENFYGKDVDELGMKLLYDVAHNVAKYETHTVDGKKKDVYVHRKGATRAFPAGHPEVPQHYRDVGQPVLIPGSMGTPSFVLKGGPRSMELSFGSACHGAGRVMGRGQAKSNMSGEAIREELARQGITVRADKPSVIAEEAPSVYKPSDEVVDVVDQLGIANKVARLIPIGVIKG</sequence>
<comment type="cofactor">
    <cofactor evidence="14 15">
        <name>Mn(2+)</name>
        <dbReference type="ChEBI" id="CHEBI:29035"/>
    </cofactor>
    <text evidence="14 15">Binds 2 manganese ions per subunit.</text>
</comment>
<feature type="binding site" evidence="13">
    <location>
        <begin position="428"/>
        <end position="431"/>
    </location>
    <ligand>
        <name>GMP</name>
        <dbReference type="ChEBI" id="CHEBI:58115"/>
    </ligand>
</feature>
<evidence type="ECO:0000256" key="7">
    <source>
        <dbReference type="ARBA" id="ARBA00023211"/>
    </source>
</evidence>
<evidence type="ECO:0000256" key="9">
    <source>
        <dbReference type="ARBA" id="ARBA00045316"/>
    </source>
</evidence>
<dbReference type="GO" id="GO:0170057">
    <property type="term" value="F:RNA ligase (GTP) activity"/>
    <property type="evidence" value="ECO:0007669"/>
    <property type="project" value="UniProtKB-EC"/>
</dbReference>
<dbReference type="AlphaFoldDB" id="A0AAE4SCF3"/>
<evidence type="ECO:0000256" key="6">
    <source>
        <dbReference type="ARBA" id="ARBA00023134"/>
    </source>
</evidence>
<dbReference type="GO" id="GO:0005525">
    <property type="term" value="F:GTP binding"/>
    <property type="evidence" value="ECO:0007669"/>
    <property type="project" value="UniProtKB-KW"/>
</dbReference>
<feature type="active site" description="GMP-histidine intermediate" evidence="12">
    <location>
        <position position="428"/>
    </location>
</feature>
<reference evidence="17" key="1">
    <citation type="submission" date="2023-06" db="EMBL/GenBank/DDBJ databases">
        <title>Genome sequence of Methanosarcinaceae archaeon Ag5.</title>
        <authorList>
            <person name="Protasov E."/>
            <person name="Platt K."/>
            <person name="Poehlein A."/>
            <person name="Daniel R."/>
            <person name="Brune A."/>
        </authorList>
    </citation>
    <scope>NUCLEOTIDE SEQUENCE</scope>
    <source>
        <strain evidence="17">Ag5</strain>
    </source>
</reference>
<evidence type="ECO:0000256" key="13">
    <source>
        <dbReference type="PIRSR" id="PIRSR601233-2"/>
    </source>
</evidence>
<comment type="catalytic activity">
    <reaction evidence="11">
        <text>a 3'-end 2',3'-cyclophospho-ribonucleotide-RNA + a 5'-end dephospho-ribonucleoside-RNA + GTP + H2O = a ribonucleotidyl-ribonucleotide-RNA + GMP + diphosphate + H(+)</text>
        <dbReference type="Rhea" id="RHEA:68080"/>
        <dbReference type="Rhea" id="RHEA-COMP:10464"/>
        <dbReference type="Rhea" id="RHEA-COMP:13936"/>
        <dbReference type="Rhea" id="RHEA-COMP:17355"/>
        <dbReference type="ChEBI" id="CHEBI:15377"/>
        <dbReference type="ChEBI" id="CHEBI:15378"/>
        <dbReference type="ChEBI" id="CHEBI:33019"/>
        <dbReference type="ChEBI" id="CHEBI:37565"/>
        <dbReference type="ChEBI" id="CHEBI:58115"/>
        <dbReference type="ChEBI" id="CHEBI:83064"/>
        <dbReference type="ChEBI" id="CHEBI:138284"/>
        <dbReference type="ChEBI" id="CHEBI:173118"/>
        <dbReference type="EC" id="6.5.1.8"/>
    </reaction>
</comment>
<keyword evidence="18" id="KW-1185">Reference proteome</keyword>
<feature type="binding site" evidence="13">
    <location>
        <begin position="402"/>
        <end position="405"/>
    </location>
    <ligand>
        <name>GMP</name>
        <dbReference type="ChEBI" id="CHEBI:58115"/>
    </ligand>
</feature>
<evidence type="ECO:0000256" key="5">
    <source>
        <dbReference type="ARBA" id="ARBA00022741"/>
    </source>
</evidence>
<dbReference type="Gene3D" id="3.90.1860.10">
    <property type="entry name" value="tRNA-splicing ligase RtcB"/>
    <property type="match status" value="1"/>
</dbReference>
<dbReference type="PANTHER" id="PTHR11118:SF1">
    <property type="entry name" value="RNA-SPLICING LIGASE RTCB HOMOLOG"/>
    <property type="match status" value="1"/>
</dbReference>
<keyword evidence="3 15" id="KW-0436">Ligase</keyword>
<feature type="binding site" evidence="13">
    <location>
        <position position="504"/>
    </location>
    <ligand>
        <name>GMP</name>
        <dbReference type="ChEBI" id="CHEBI:58115"/>
    </ligand>
</feature>
<feature type="binding site" evidence="13">
    <location>
        <position position="409"/>
    </location>
    <ligand>
        <name>GMP</name>
        <dbReference type="ChEBI" id="CHEBI:58115"/>
    </ligand>
</feature>
<feature type="compositionally biased region" description="Basic and acidic residues" evidence="16">
    <location>
        <begin position="8"/>
        <end position="19"/>
    </location>
</feature>
<comment type="function">
    <text evidence="9">Essential for tRNA splicing and maturation. Acts by directly joining spliced tRNA halves to mature-sized tRNAs. Joins RNA with 2',3'-cyclic-phosphate or 3'-phosphate ends to RNA with 5'-hydroxy ends.</text>
</comment>
<evidence type="ECO:0000256" key="4">
    <source>
        <dbReference type="ARBA" id="ARBA00022723"/>
    </source>
</evidence>
<comment type="caution">
    <text evidence="17">The sequence shown here is derived from an EMBL/GenBank/DDBJ whole genome shotgun (WGS) entry which is preliminary data.</text>
</comment>
<feature type="binding site" evidence="13">
    <location>
        <begin position="227"/>
        <end position="231"/>
    </location>
    <ligand>
        <name>GMP</name>
        <dbReference type="ChEBI" id="CHEBI:58115"/>
    </ligand>
</feature>
<keyword evidence="7 14" id="KW-0464">Manganese</keyword>
<dbReference type="GO" id="GO:0046872">
    <property type="term" value="F:metal ion binding"/>
    <property type="evidence" value="ECO:0007669"/>
    <property type="project" value="UniProtKB-UniRule"/>
</dbReference>
<evidence type="ECO:0000256" key="15">
    <source>
        <dbReference type="RuleBase" id="RU371113"/>
    </source>
</evidence>
<evidence type="ECO:0000256" key="8">
    <source>
        <dbReference type="ARBA" id="ARBA00033766"/>
    </source>
</evidence>
<evidence type="ECO:0000256" key="16">
    <source>
        <dbReference type="SAM" id="MobiDB-lite"/>
    </source>
</evidence>
<feature type="region of interest" description="Disordered" evidence="16">
    <location>
        <begin position="1"/>
        <end position="22"/>
    </location>
</feature>
<keyword evidence="4 14" id="KW-0479">Metal-binding</keyword>
<dbReference type="PANTHER" id="PTHR11118">
    <property type="entry name" value="RNA-SPLICING LIGASE RTCB HOMOLOG"/>
    <property type="match status" value="1"/>
</dbReference>
<evidence type="ECO:0000256" key="3">
    <source>
        <dbReference type="ARBA" id="ARBA00022598"/>
    </source>
</evidence>